<sequence>TRLVHLGADVYMVTNLGSIPALTNEDVLIVLSGSGTTSIVVSLLKNYVNTAKPFGIISITSHPETIIGRVADVTIKLKGRTKRDKIDLHDDTAILTPEGTMFEIAAFVYLDAIIAELAIKMGKTNEDMLRKHSETI</sequence>
<proteinExistence type="inferred from homology"/>
<feature type="domain" description="SIS" evidence="2">
    <location>
        <begin position="19"/>
        <end position="78"/>
    </location>
</feature>
<dbReference type="SUPFAM" id="SSF53697">
    <property type="entry name" value="SIS domain"/>
    <property type="match status" value="1"/>
</dbReference>
<dbReference type="GO" id="GO:1901135">
    <property type="term" value="P:carbohydrate derivative metabolic process"/>
    <property type="evidence" value="ECO:0007669"/>
    <property type="project" value="InterPro"/>
</dbReference>
<gene>
    <name evidence="3" type="ORF">S03H2_19515</name>
</gene>
<dbReference type="Gene3D" id="3.40.50.10490">
    <property type="entry name" value="Glucose-6-phosphate isomerase like protein, domain 1"/>
    <property type="match status" value="1"/>
</dbReference>
<comment type="similarity">
    <text evidence="1">Belongs to the SIS family. PHI subfamily.</text>
</comment>
<dbReference type="PANTHER" id="PTHR43443:SF1">
    <property type="entry name" value="3-HEXULOSE-6-PHOSPHATE ISOMERASE"/>
    <property type="match status" value="1"/>
</dbReference>
<organism evidence="3">
    <name type="scientific">marine sediment metagenome</name>
    <dbReference type="NCBI Taxonomy" id="412755"/>
    <lineage>
        <taxon>unclassified sequences</taxon>
        <taxon>metagenomes</taxon>
        <taxon>ecological metagenomes</taxon>
    </lineage>
</organism>
<protein>
    <recommendedName>
        <fullName evidence="2">SIS domain-containing protein</fullName>
    </recommendedName>
</protein>
<evidence type="ECO:0000259" key="2">
    <source>
        <dbReference type="Pfam" id="PF01380"/>
    </source>
</evidence>
<comment type="caution">
    <text evidence="3">The sequence shown here is derived from an EMBL/GenBank/DDBJ whole genome shotgun (WGS) entry which is preliminary data.</text>
</comment>
<evidence type="ECO:0000313" key="3">
    <source>
        <dbReference type="EMBL" id="GAH45809.1"/>
    </source>
</evidence>
<dbReference type="GO" id="GO:0016853">
    <property type="term" value="F:isomerase activity"/>
    <property type="evidence" value="ECO:0007669"/>
    <property type="project" value="InterPro"/>
</dbReference>
<dbReference type="GO" id="GO:0097367">
    <property type="term" value="F:carbohydrate derivative binding"/>
    <property type="evidence" value="ECO:0007669"/>
    <property type="project" value="InterPro"/>
</dbReference>
<accession>X1GW03</accession>
<reference evidence="3" key="1">
    <citation type="journal article" date="2014" name="Front. Microbiol.">
        <title>High frequency of phylogenetically diverse reductive dehalogenase-homologous genes in deep subseafloor sedimentary metagenomes.</title>
        <authorList>
            <person name="Kawai M."/>
            <person name="Futagami T."/>
            <person name="Toyoda A."/>
            <person name="Takaki Y."/>
            <person name="Nishi S."/>
            <person name="Hori S."/>
            <person name="Arai W."/>
            <person name="Tsubouchi T."/>
            <person name="Morono Y."/>
            <person name="Uchiyama I."/>
            <person name="Ito T."/>
            <person name="Fujiyama A."/>
            <person name="Inagaki F."/>
            <person name="Takami H."/>
        </authorList>
    </citation>
    <scope>NUCLEOTIDE SEQUENCE</scope>
    <source>
        <strain evidence="3">Expedition CK06-06</strain>
    </source>
</reference>
<dbReference type="AlphaFoldDB" id="X1GW03"/>
<dbReference type="EMBL" id="BARU01010196">
    <property type="protein sequence ID" value="GAH45809.1"/>
    <property type="molecule type" value="Genomic_DNA"/>
</dbReference>
<dbReference type="PANTHER" id="PTHR43443">
    <property type="entry name" value="3-HEXULOSE-6-PHOSPHATE ISOMERASE"/>
    <property type="match status" value="1"/>
</dbReference>
<dbReference type="Pfam" id="PF01380">
    <property type="entry name" value="SIS"/>
    <property type="match status" value="1"/>
</dbReference>
<dbReference type="InterPro" id="IPR001347">
    <property type="entry name" value="SIS_dom"/>
</dbReference>
<evidence type="ECO:0000256" key="1">
    <source>
        <dbReference type="ARBA" id="ARBA00009235"/>
    </source>
</evidence>
<dbReference type="InterPro" id="IPR017552">
    <property type="entry name" value="PHI/rmpB"/>
</dbReference>
<dbReference type="InterPro" id="IPR046348">
    <property type="entry name" value="SIS_dom_sf"/>
</dbReference>
<feature type="non-terminal residue" evidence="3">
    <location>
        <position position="1"/>
    </location>
</feature>
<name>X1GW03_9ZZZZ</name>